<dbReference type="GO" id="GO:0004372">
    <property type="term" value="F:glycine hydroxymethyltransferase activity"/>
    <property type="evidence" value="ECO:0007669"/>
    <property type="project" value="UniProtKB-EC"/>
</dbReference>
<sequence>MNPLNVIRGFDPDLYTYFENELEHQRLSLSFIPDENSTSPLCAAIMGSVLVNSSRNISASRLVGLESLTANRLCNLFGAEHANVRTITIEAASRVVFQALTKRGDVVMSLDLRKKEHCNSENLAYRFVNFGVDPATGRINYDKLLKQAKECKPQLIIISPINYPLSIDYKRCAVIAKECGAILWCDISQTAGLIAGGEMPSPVPYADVVTFTAHGGMQGPQSSVILCTNELASAIDRVVLTSGHNGLQTAQLAALSARVHEMQDSVFSEYSKAVVENAKALAEGLKAGGMRLLCDGTDSHLVIVNAKSCAISSRGAQELLADIGINVRICQMLTDDPNVKYDAIRFSTLPSTTRGIHKDQLKALGEEIGKFLYHPDDNNTRILHEKVSKITVGLPVFFKGWLTDTVKENLIRMSYMGSDSTQVCDSIHPSRLSMLTKKLSKKK</sequence>
<keyword evidence="4" id="KW-0489">Methyltransferase</keyword>
<dbReference type="AlphaFoldDB" id="A0A2X0V717"/>
<dbReference type="GO" id="GO:0030170">
    <property type="term" value="F:pyridoxal phosphate binding"/>
    <property type="evidence" value="ECO:0007669"/>
    <property type="project" value="TreeGrafter"/>
</dbReference>
<dbReference type="GO" id="GO:0032259">
    <property type="term" value="P:methylation"/>
    <property type="evidence" value="ECO:0007669"/>
    <property type="project" value="UniProtKB-KW"/>
</dbReference>
<dbReference type="OrthoDB" id="9803846at2"/>
<dbReference type="PANTHER" id="PTHR11680">
    <property type="entry name" value="SERINE HYDROXYMETHYLTRANSFERASE"/>
    <property type="match status" value="1"/>
</dbReference>
<dbReference type="SUPFAM" id="SSF53383">
    <property type="entry name" value="PLP-dependent transferases"/>
    <property type="match status" value="1"/>
</dbReference>
<reference evidence="4 5" key="1">
    <citation type="submission" date="2018-06" db="EMBL/GenBank/DDBJ databases">
        <authorList>
            <consortium name="Pathogen Informatics"/>
            <person name="Doyle S."/>
        </authorList>
    </citation>
    <scope>NUCLEOTIDE SEQUENCE [LARGE SCALE GENOMIC DNA]</scope>
    <source>
        <strain evidence="4 5">NCTC13093</strain>
    </source>
</reference>
<dbReference type="InterPro" id="IPR015422">
    <property type="entry name" value="PyrdxlP-dep_Trfase_small"/>
</dbReference>
<dbReference type="InterPro" id="IPR015424">
    <property type="entry name" value="PyrdxlP-dep_Trfase"/>
</dbReference>
<dbReference type="InterPro" id="IPR015421">
    <property type="entry name" value="PyrdxlP-dep_Trfase_major"/>
</dbReference>
<protein>
    <submittedName>
        <fullName evidence="4">Pyridoxal-phosphate-dependent serine hydroxymethyltransferase</fullName>
        <ecNumber evidence="4">2.1.2.1</ecNumber>
    </submittedName>
</protein>
<dbReference type="Proteomes" id="UP000250086">
    <property type="component" value="Unassembled WGS sequence"/>
</dbReference>
<dbReference type="EMBL" id="UAPV01000001">
    <property type="protein sequence ID" value="SPT70244.1"/>
    <property type="molecule type" value="Genomic_DNA"/>
</dbReference>
<keyword evidence="4" id="KW-0808">Transferase</keyword>
<evidence type="ECO:0000313" key="4">
    <source>
        <dbReference type="EMBL" id="SPT70244.1"/>
    </source>
</evidence>
<name>A0A2X0V717_9GAMM</name>
<dbReference type="EC" id="2.1.2.1" evidence="4"/>
<evidence type="ECO:0000256" key="1">
    <source>
        <dbReference type="ARBA" id="ARBA00001933"/>
    </source>
</evidence>
<organism evidence="4 5">
    <name type="scientific">Anaerobiospirillum thomasii</name>
    <dbReference type="NCBI Taxonomy" id="179995"/>
    <lineage>
        <taxon>Bacteria</taxon>
        <taxon>Pseudomonadati</taxon>
        <taxon>Pseudomonadota</taxon>
        <taxon>Gammaproteobacteria</taxon>
        <taxon>Aeromonadales</taxon>
        <taxon>Succinivibrionaceae</taxon>
        <taxon>Anaerobiospirillum</taxon>
    </lineage>
</organism>
<accession>A0A2X0V717</accession>
<keyword evidence="5" id="KW-1185">Reference proteome</keyword>
<dbReference type="GO" id="GO:0005829">
    <property type="term" value="C:cytosol"/>
    <property type="evidence" value="ECO:0007669"/>
    <property type="project" value="TreeGrafter"/>
</dbReference>
<feature type="domain" description="Serine hydroxymethyltransferase-like" evidence="3">
    <location>
        <begin position="10"/>
        <end position="366"/>
    </location>
</feature>
<keyword evidence="2" id="KW-0663">Pyridoxal phosphate</keyword>
<evidence type="ECO:0000256" key="2">
    <source>
        <dbReference type="ARBA" id="ARBA00022898"/>
    </source>
</evidence>
<dbReference type="Gene3D" id="3.90.1150.10">
    <property type="entry name" value="Aspartate Aminotransferase, domain 1"/>
    <property type="match status" value="1"/>
</dbReference>
<dbReference type="GO" id="GO:0019264">
    <property type="term" value="P:glycine biosynthetic process from serine"/>
    <property type="evidence" value="ECO:0007669"/>
    <property type="project" value="TreeGrafter"/>
</dbReference>
<comment type="cofactor">
    <cofactor evidence="1">
        <name>pyridoxal 5'-phosphate</name>
        <dbReference type="ChEBI" id="CHEBI:597326"/>
    </cofactor>
</comment>
<dbReference type="InterPro" id="IPR049943">
    <property type="entry name" value="Ser_HO-MeTrfase-like"/>
</dbReference>
<dbReference type="GO" id="GO:0008168">
    <property type="term" value="F:methyltransferase activity"/>
    <property type="evidence" value="ECO:0007669"/>
    <property type="project" value="UniProtKB-KW"/>
</dbReference>
<dbReference type="Pfam" id="PF00464">
    <property type="entry name" value="SHMT"/>
    <property type="match status" value="1"/>
</dbReference>
<proteinExistence type="predicted"/>
<gene>
    <name evidence="4" type="primary">glyA_2</name>
    <name evidence="4" type="ORF">NCTC13093_01653</name>
</gene>
<evidence type="ECO:0000259" key="3">
    <source>
        <dbReference type="Pfam" id="PF00464"/>
    </source>
</evidence>
<dbReference type="PANTHER" id="PTHR11680:SF35">
    <property type="entry name" value="SERINE HYDROXYMETHYLTRANSFERASE 1"/>
    <property type="match status" value="1"/>
</dbReference>
<dbReference type="Gene3D" id="3.40.640.10">
    <property type="entry name" value="Type I PLP-dependent aspartate aminotransferase-like (Major domain)"/>
    <property type="match status" value="1"/>
</dbReference>
<dbReference type="InterPro" id="IPR039429">
    <property type="entry name" value="SHMT-like_dom"/>
</dbReference>
<dbReference type="RefSeq" id="WP_113744339.1">
    <property type="nucleotide sequence ID" value="NZ_UAPU01000005.1"/>
</dbReference>
<dbReference type="GO" id="GO:0046653">
    <property type="term" value="P:tetrahydrofolate metabolic process"/>
    <property type="evidence" value="ECO:0007669"/>
    <property type="project" value="TreeGrafter"/>
</dbReference>
<evidence type="ECO:0000313" key="5">
    <source>
        <dbReference type="Proteomes" id="UP000250086"/>
    </source>
</evidence>